<sequence>MKNGNAIEVIDVKKNFRVYHDKGRTLKERLLFLNRNRYEERWVLKGISFEVKKGEAIGLIGENGCGKSTTLKLLTQIMYPDSGSIEIKGRVSSLIELGAGFHPDMSGRENIYTNASIFGLTKKEIDMRMKDIIEFSELEEFLDNPVRTYSSGMYMRLAFSVAINVDADVLLIDEILAVGDSNFQAKCFNKLRELKAAGITIAIVTHDSGTIEKFCDKAVWISKGEVVSSGKAAKVVDAYLKHMNDKKVQSLLNKEEKERAIEEQNAEKSCEIEMSSESVSDVETENAQETVSSVDVGAEKTKPEIDYSANHFGLGQAEIVQAYFINEQGNKTQVLKAGEKAEVVMHYKVNKQLGGYVFGIGFYDLEGRCLLGSNTQLDRVEVLHSKMKGIVKFKMENLPLLTGKYILNVAIVDDNGMPLDFYRDYCHFDVVSDDRSVGYMSIPHKWELE</sequence>
<evidence type="ECO:0000256" key="2">
    <source>
        <dbReference type="ARBA" id="ARBA00022448"/>
    </source>
</evidence>
<dbReference type="InterPro" id="IPR003593">
    <property type="entry name" value="AAA+_ATPase"/>
</dbReference>
<dbReference type="RefSeq" id="WP_091230368.1">
    <property type="nucleotide sequence ID" value="NZ_FMKA01000002.1"/>
</dbReference>
<keyword evidence="8" id="KW-1185">Reference proteome</keyword>
<dbReference type="PROSITE" id="PS50893">
    <property type="entry name" value="ABC_TRANSPORTER_2"/>
    <property type="match status" value="1"/>
</dbReference>
<dbReference type="InterPro" id="IPR015860">
    <property type="entry name" value="ABC_transpr_TagH-like"/>
</dbReference>
<keyword evidence="3" id="KW-0547">Nucleotide-binding</keyword>
<dbReference type="Gene3D" id="2.70.50.60">
    <property type="entry name" value="abc- transporter (atp binding component) like domain"/>
    <property type="match status" value="1"/>
</dbReference>
<dbReference type="SMART" id="SM00382">
    <property type="entry name" value="AAA"/>
    <property type="match status" value="1"/>
</dbReference>
<dbReference type="Gene3D" id="3.40.50.300">
    <property type="entry name" value="P-loop containing nucleotide triphosphate hydrolases"/>
    <property type="match status" value="1"/>
</dbReference>
<dbReference type="PANTHER" id="PTHR46743">
    <property type="entry name" value="TEICHOIC ACIDS EXPORT ATP-BINDING PROTEIN TAGH"/>
    <property type="match status" value="1"/>
</dbReference>
<organism evidence="7 8">
    <name type="scientific">Anaerobium acetethylicum</name>
    <dbReference type="NCBI Taxonomy" id="1619234"/>
    <lineage>
        <taxon>Bacteria</taxon>
        <taxon>Bacillati</taxon>
        <taxon>Bacillota</taxon>
        <taxon>Clostridia</taxon>
        <taxon>Lachnospirales</taxon>
        <taxon>Lachnospiraceae</taxon>
        <taxon>Anaerobium</taxon>
    </lineage>
</organism>
<accession>A0A1D3TQD1</accession>
<proteinExistence type="inferred from homology"/>
<gene>
    <name evidence="7" type="ORF">SAMN05421730_1002171</name>
</gene>
<feature type="region of interest" description="Disordered" evidence="5">
    <location>
        <begin position="272"/>
        <end position="294"/>
    </location>
</feature>
<feature type="domain" description="ABC transporter" evidence="6">
    <location>
        <begin position="26"/>
        <end position="248"/>
    </location>
</feature>
<dbReference type="SUPFAM" id="SSF52540">
    <property type="entry name" value="P-loop containing nucleoside triphosphate hydrolases"/>
    <property type="match status" value="1"/>
</dbReference>
<dbReference type="PANTHER" id="PTHR46743:SF2">
    <property type="entry name" value="TEICHOIC ACIDS EXPORT ATP-BINDING PROTEIN TAGH"/>
    <property type="match status" value="1"/>
</dbReference>
<dbReference type="STRING" id="1619234.SAMN05421730_1002171"/>
<dbReference type="GO" id="GO:0140359">
    <property type="term" value="F:ABC-type transporter activity"/>
    <property type="evidence" value="ECO:0007669"/>
    <property type="project" value="InterPro"/>
</dbReference>
<evidence type="ECO:0000313" key="7">
    <source>
        <dbReference type="EMBL" id="SCP95748.1"/>
    </source>
</evidence>
<evidence type="ECO:0000256" key="3">
    <source>
        <dbReference type="ARBA" id="ARBA00022741"/>
    </source>
</evidence>
<keyword evidence="4 7" id="KW-0067">ATP-binding</keyword>
<dbReference type="EMBL" id="FMKA01000002">
    <property type="protein sequence ID" value="SCP95748.1"/>
    <property type="molecule type" value="Genomic_DNA"/>
</dbReference>
<dbReference type="OrthoDB" id="9778870at2"/>
<dbReference type="InterPro" id="IPR003439">
    <property type="entry name" value="ABC_transporter-like_ATP-bd"/>
</dbReference>
<evidence type="ECO:0000313" key="8">
    <source>
        <dbReference type="Proteomes" id="UP000199315"/>
    </source>
</evidence>
<evidence type="ECO:0000256" key="4">
    <source>
        <dbReference type="ARBA" id="ARBA00022840"/>
    </source>
</evidence>
<dbReference type="CDD" id="cd10147">
    <property type="entry name" value="Wzt_C-like"/>
    <property type="match status" value="1"/>
</dbReference>
<dbReference type="InterPro" id="IPR027417">
    <property type="entry name" value="P-loop_NTPase"/>
</dbReference>
<dbReference type="GO" id="GO:0016020">
    <property type="term" value="C:membrane"/>
    <property type="evidence" value="ECO:0007669"/>
    <property type="project" value="InterPro"/>
</dbReference>
<dbReference type="Proteomes" id="UP000199315">
    <property type="component" value="Unassembled WGS sequence"/>
</dbReference>
<comment type="similarity">
    <text evidence="1">Belongs to the ABC transporter superfamily.</text>
</comment>
<dbReference type="GO" id="GO:0016887">
    <property type="term" value="F:ATP hydrolysis activity"/>
    <property type="evidence" value="ECO:0007669"/>
    <property type="project" value="InterPro"/>
</dbReference>
<dbReference type="Pfam" id="PF14524">
    <property type="entry name" value="Wzt_C"/>
    <property type="match status" value="1"/>
</dbReference>
<protein>
    <submittedName>
        <fullName evidence="7">ABC-2 type transport system ATP-binding protein</fullName>
    </submittedName>
</protein>
<dbReference type="Pfam" id="PF00005">
    <property type="entry name" value="ABC_tran"/>
    <property type="match status" value="1"/>
</dbReference>
<dbReference type="InterPro" id="IPR050683">
    <property type="entry name" value="Bact_Polysacc_Export_ATP-bd"/>
</dbReference>
<reference evidence="7 8" key="1">
    <citation type="submission" date="2016-09" db="EMBL/GenBank/DDBJ databases">
        <authorList>
            <person name="Capua I."/>
            <person name="De Benedictis P."/>
            <person name="Joannis T."/>
            <person name="Lombin L.H."/>
            <person name="Cattoli G."/>
        </authorList>
    </citation>
    <scope>NUCLEOTIDE SEQUENCE [LARGE SCALE GENOMIC DNA]</scope>
    <source>
        <strain evidence="7 8">GluBS11</strain>
    </source>
</reference>
<dbReference type="InterPro" id="IPR029439">
    <property type="entry name" value="Wzt_C"/>
</dbReference>
<dbReference type="CDD" id="cd03220">
    <property type="entry name" value="ABC_KpsT_Wzt"/>
    <property type="match status" value="1"/>
</dbReference>
<dbReference type="GO" id="GO:0005524">
    <property type="term" value="F:ATP binding"/>
    <property type="evidence" value="ECO:0007669"/>
    <property type="project" value="UniProtKB-KW"/>
</dbReference>
<evidence type="ECO:0000256" key="5">
    <source>
        <dbReference type="SAM" id="MobiDB-lite"/>
    </source>
</evidence>
<evidence type="ECO:0000256" key="1">
    <source>
        <dbReference type="ARBA" id="ARBA00005417"/>
    </source>
</evidence>
<keyword evidence="2" id="KW-0813">Transport</keyword>
<dbReference type="AlphaFoldDB" id="A0A1D3TQD1"/>
<evidence type="ECO:0000259" key="6">
    <source>
        <dbReference type="PROSITE" id="PS50893"/>
    </source>
</evidence>
<name>A0A1D3TQD1_9FIRM</name>